<reference evidence="1 2" key="1">
    <citation type="submission" date="2016-05" db="EMBL/GenBank/DDBJ databases">
        <title>A degradative enzymes factory behind the ericoid mycorrhizal symbiosis.</title>
        <authorList>
            <consortium name="DOE Joint Genome Institute"/>
            <person name="Martino E."/>
            <person name="Morin E."/>
            <person name="Grelet G."/>
            <person name="Kuo A."/>
            <person name="Kohler A."/>
            <person name="Daghino S."/>
            <person name="Barry K."/>
            <person name="Choi C."/>
            <person name="Cichocki N."/>
            <person name="Clum A."/>
            <person name="Copeland A."/>
            <person name="Hainaut M."/>
            <person name="Haridas S."/>
            <person name="Labutti K."/>
            <person name="Lindquist E."/>
            <person name="Lipzen A."/>
            <person name="Khouja H.-R."/>
            <person name="Murat C."/>
            <person name="Ohm R."/>
            <person name="Olson A."/>
            <person name="Spatafora J."/>
            <person name="Veneault-Fourrey C."/>
            <person name="Henrissat B."/>
            <person name="Grigoriev I."/>
            <person name="Martin F."/>
            <person name="Perotto S."/>
        </authorList>
    </citation>
    <scope>NUCLEOTIDE SEQUENCE [LARGE SCALE GENOMIC DNA]</scope>
    <source>
        <strain evidence="1 2">UAMH 7357</strain>
    </source>
</reference>
<dbReference type="STRING" id="1745343.A0A2J6PQE0"/>
<accession>A0A2J6PQE0</accession>
<gene>
    <name evidence="1" type="ORF">NA56DRAFT_709062</name>
</gene>
<evidence type="ECO:0000313" key="2">
    <source>
        <dbReference type="Proteomes" id="UP000235672"/>
    </source>
</evidence>
<dbReference type="Proteomes" id="UP000235672">
    <property type="component" value="Unassembled WGS sequence"/>
</dbReference>
<dbReference type="AlphaFoldDB" id="A0A2J6PQE0"/>
<proteinExistence type="predicted"/>
<evidence type="ECO:0000313" key="1">
    <source>
        <dbReference type="EMBL" id="PMD16248.1"/>
    </source>
</evidence>
<keyword evidence="2" id="KW-1185">Reference proteome</keyword>
<organism evidence="1 2">
    <name type="scientific">Hyaloscypha hepaticicola</name>
    <dbReference type="NCBI Taxonomy" id="2082293"/>
    <lineage>
        <taxon>Eukaryota</taxon>
        <taxon>Fungi</taxon>
        <taxon>Dikarya</taxon>
        <taxon>Ascomycota</taxon>
        <taxon>Pezizomycotina</taxon>
        <taxon>Leotiomycetes</taxon>
        <taxon>Helotiales</taxon>
        <taxon>Hyaloscyphaceae</taxon>
        <taxon>Hyaloscypha</taxon>
    </lineage>
</organism>
<sequence length="74" mass="8820">MPKENTREQVRENYKRILEHGRIGSIDLKIWITDWFQALVQIQIYYIPEVEGFLVIKDFLQAISVKFLPAWVGQ</sequence>
<dbReference type="EMBL" id="KZ613507">
    <property type="protein sequence ID" value="PMD16248.1"/>
    <property type="molecule type" value="Genomic_DNA"/>
</dbReference>
<dbReference type="OrthoDB" id="3555063at2759"/>
<protein>
    <submittedName>
        <fullName evidence="1">Uncharacterized protein</fullName>
    </submittedName>
</protein>
<name>A0A2J6PQE0_9HELO</name>